<dbReference type="Gene3D" id="2.30.29.30">
    <property type="entry name" value="Pleckstrin-homology domain (PH domain)/Phosphotyrosine-binding domain (PTB)"/>
    <property type="match status" value="1"/>
</dbReference>
<reference evidence="9" key="1">
    <citation type="submission" date="2025-08" db="UniProtKB">
        <authorList>
            <consortium name="RefSeq"/>
        </authorList>
    </citation>
    <scope>IDENTIFICATION</scope>
    <source>
        <tissue evidence="9">Whole body</tissue>
    </source>
</reference>
<dbReference type="Pfam" id="PF10534">
    <property type="entry name" value="CRIC_ras_sig"/>
    <property type="match status" value="1"/>
</dbReference>
<dbReference type="PROSITE" id="PS51290">
    <property type="entry name" value="CRIC"/>
    <property type="match status" value="1"/>
</dbReference>
<feature type="region of interest" description="Disordered" evidence="3">
    <location>
        <begin position="1349"/>
        <end position="1374"/>
    </location>
</feature>
<dbReference type="InterPro" id="IPR013761">
    <property type="entry name" value="SAM/pointed_sf"/>
</dbReference>
<feature type="compositionally biased region" description="Basic residues" evidence="3">
    <location>
        <begin position="1082"/>
        <end position="1091"/>
    </location>
</feature>
<dbReference type="PROSITE" id="PS50106">
    <property type="entry name" value="PDZ"/>
    <property type="match status" value="1"/>
</dbReference>
<feature type="compositionally biased region" description="Basic and acidic residues" evidence="3">
    <location>
        <begin position="444"/>
        <end position="453"/>
    </location>
</feature>
<feature type="domain" description="PDZ" evidence="6">
    <location>
        <begin position="205"/>
        <end position="287"/>
    </location>
</feature>
<dbReference type="GeneID" id="112686175"/>
<feature type="region of interest" description="Disordered" evidence="3">
    <location>
        <begin position="368"/>
        <end position="393"/>
    </location>
</feature>
<sequence length="1374" mass="156435">MAYVNVADWKSDQVADWLKGLDSVILPYIKYFIDREINGQKLLDMQPNDLDKIGVCKIGHQELILEAVDLLRNFHYELDKENVQLLALRLSCSAHSLYKDINQNYLSSTQVPTKILTDVANTVAILKPLVNWLNRPPFCGQPHYISMKNRLLKLALEIVTSGQRDRFAENPVENIFEIAKQLAQLADLIIQESQDSLILQPATLDVATLKKRSGESLGFYIVPSFHGVHQVGEVKCNSVAHQCGKIEAGDEIVQVDYQTVVGWQARQVMALLEDASTDIFLTLKKRPRHSKVFGQIYMKPYRLPSKKLFNYPQRYFDQLTPPRPSDLLTIPNFSFPLHKQDKKISKIQESQLISGHLLSPPPVIHSNGRSISPEICSHSNSSSGDESELESANCSSPTSVRLYLPKPHIPVQRRATISGASPIGKHAPFNFDQFWNELKQEAHNSKKNSEKCNSEMQLSKRSKPTKVQWTSLPPNEVINEKHESQTFSDKKFADTSIKDDVLKSSNLVSLKERINQLKINNNNNPENVTNKKPKIMPKPIISKVSQPIDNPIVTKVRGKLDKSYSTPSYDFSTDVNLHDDFEYFDSDLRMSIEDVNNYDSKKVTNSCVNEDKIKRLDKPILVFPKPPSPRNDDDITFETESKIDSIKCINKSVKPILYFPKPPPPKTEDIDSTKMKDNNIIDNFEYEPQDKSRIIDQLNCTVSESSSGFSFDSKTEESLENSNKCYLENQNGNILGYNNIATHSSQDTVPCMDSPIYSVNRYKNKFYLNKKQEPQDYLKNSFSDLSDACPPLSLTDLSGSDDNIFRVDTKDNISLPSERTAIITHQAVLNAPATFPRQKTEVKKSQPPIPPPRPSKPAELPKRTSYRAMLGAKAIGKKENKGQKQLFQKNPLIAKRRNISAKELGACEYQGWLYQRSKKISPRMQWIKGWFIIKGTTFYGFNNKESLKARLMIILSGFTVSIADEVKSRTNAFKVYHMGTMFYFAAETPDDLSMWLDWFSTATIADGHNSDIVAVSETDGEEDENLHGNHDFQETFVSKTDTLHDTSFTSSAFKNISTFLHLGSYSNPSTSSNKTKSDKSFHSLKKQQKKNLAKEDQAKGSSLDRKHWKFLGMIGRDSSEPVPTSQYRSYRRVPPTVSKSDISVLSNSYTQNSDMYPVPQINHNRPADMVDYRLASITKTDNTQRRSDSTNSSEMTLESFMQSRQDERRVQHPHIAMRVPQYIAPPPPPGIREDQNQQFLDQASFRIAAESEPRSRQPITALTSVEHNYNLSIMSPWINEGSTHSSDFNGNRNNKTFPYPRDGPYMPQLSELHEHHLYSNRYTVDQTSDNESLEYPPVFEPETYPLTDIHTRRRDRSNNNYEIDHPPGNSNNYR</sequence>
<dbReference type="PROSITE" id="PS50003">
    <property type="entry name" value="PH_DOMAIN"/>
    <property type="match status" value="1"/>
</dbReference>
<dbReference type="CDD" id="cd06748">
    <property type="entry name" value="PDZ_CNK1_2_3-like"/>
    <property type="match status" value="1"/>
</dbReference>
<proteinExistence type="inferred from homology"/>
<feature type="region of interest" description="Disordered" evidence="3">
    <location>
        <begin position="444"/>
        <end position="469"/>
    </location>
</feature>
<protein>
    <submittedName>
        <fullName evidence="9">Uncharacterized protein LOC112686175</fullName>
    </submittedName>
</protein>
<organism evidence="8 9">
    <name type="scientific">Sipha flava</name>
    <name type="common">yellow sugarcane aphid</name>
    <dbReference type="NCBI Taxonomy" id="143950"/>
    <lineage>
        <taxon>Eukaryota</taxon>
        <taxon>Metazoa</taxon>
        <taxon>Ecdysozoa</taxon>
        <taxon>Arthropoda</taxon>
        <taxon>Hexapoda</taxon>
        <taxon>Insecta</taxon>
        <taxon>Pterygota</taxon>
        <taxon>Neoptera</taxon>
        <taxon>Paraneoptera</taxon>
        <taxon>Hemiptera</taxon>
        <taxon>Sternorrhyncha</taxon>
        <taxon>Aphidomorpha</taxon>
        <taxon>Aphidoidea</taxon>
        <taxon>Aphididae</taxon>
        <taxon>Sipha</taxon>
    </lineage>
</organism>
<dbReference type="Gene3D" id="2.30.42.10">
    <property type="match status" value="1"/>
</dbReference>
<dbReference type="Pfam" id="PF00169">
    <property type="entry name" value="PH"/>
    <property type="match status" value="1"/>
</dbReference>
<dbReference type="InterPro" id="IPR001849">
    <property type="entry name" value="PH_domain"/>
</dbReference>
<evidence type="ECO:0000256" key="2">
    <source>
        <dbReference type="ARBA" id="ARBA00022553"/>
    </source>
</evidence>
<dbReference type="CDD" id="cd09511">
    <property type="entry name" value="SAM_CNK1_2_3-suppressor"/>
    <property type="match status" value="1"/>
</dbReference>
<dbReference type="PROSITE" id="PS50105">
    <property type="entry name" value="SAM_DOMAIN"/>
    <property type="match status" value="1"/>
</dbReference>
<dbReference type="SUPFAM" id="SSF50729">
    <property type="entry name" value="PH domain-like"/>
    <property type="match status" value="1"/>
</dbReference>
<dbReference type="InterPro" id="IPR001660">
    <property type="entry name" value="SAM"/>
</dbReference>
<evidence type="ECO:0000313" key="9">
    <source>
        <dbReference type="RefSeq" id="XP_025414155.1"/>
    </source>
</evidence>
<dbReference type="Proteomes" id="UP000694846">
    <property type="component" value="Unplaced"/>
</dbReference>
<dbReference type="OrthoDB" id="74412at2759"/>
<dbReference type="SMART" id="SM00233">
    <property type="entry name" value="PH"/>
    <property type="match status" value="1"/>
</dbReference>
<dbReference type="InterPro" id="IPR011993">
    <property type="entry name" value="PH-like_dom_sf"/>
</dbReference>
<keyword evidence="8" id="KW-1185">Reference proteome</keyword>
<dbReference type="CDD" id="cd13326">
    <property type="entry name" value="PH_CNK_insect-like"/>
    <property type="match status" value="1"/>
</dbReference>
<dbReference type="Pfam" id="PF00536">
    <property type="entry name" value="SAM_1"/>
    <property type="match status" value="1"/>
</dbReference>
<dbReference type="CTD" id="36952"/>
<evidence type="ECO:0000259" key="7">
    <source>
        <dbReference type="PROSITE" id="PS51290"/>
    </source>
</evidence>
<feature type="region of interest" description="Disordered" evidence="3">
    <location>
        <begin position="1067"/>
        <end position="1100"/>
    </location>
</feature>
<dbReference type="SMART" id="SM00228">
    <property type="entry name" value="PDZ"/>
    <property type="match status" value="1"/>
</dbReference>
<feature type="domain" description="SAM" evidence="5">
    <location>
        <begin position="9"/>
        <end position="74"/>
    </location>
</feature>
<evidence type="ECO:0000259" key="4">
    <source>
        <dbReference type="PROSITE" id="PS50003"/>
    </source>
</evidence>
<feature type="compositionally biased region" description="Polar residues" evidence="3">
    <location>
        <begin position="454"/>
        <end position="469"/>
    </location>
</feature>
<dbReference type="InterPro" id="IPR017874">
    <property type="entry name" value="CRIC_domain"/>
</dbReference>
<comment type="similarity">
    <text evidence="1">Belongs to the CNKSR family.</text>
</comment>
<feature type="region of interest" description="Disordered" evidence="3">
    <location>
        <begin position="1179"/>
        <end position="1208"/>
    </location>
</feature>
<dbReference type="Pfam" id="PF00595">
    <property type="entry name" value="PDZ"/>
    <property type="match status" value="1"/>
</dbReference>
<feature type="region of interest" description="Disordered" evidence="3">
    <location>
        <begin position="833"/>
        <end position="861"/>
    </location>
</feature>
<feature type="domain" description="CRIC" evidence="7">
    <location>
        <begin position="82"/>
        <end position="169"/>
    </location>
</feature>
<gene>
    <name evidence="9" type="primary">LOC112686175</name>
</gene>
<dbReference type="Gene3D" id="1.10.150.50">
    <property type="entry name" value="Transcription Factor, Ets-1"/>
    <property type="match status" value="1"/>
</dbReference>
<dbReference type="InterPro" id="IPR049628">
    <property type="entry name" value="CNK1-3_SAM"/>
</dbReference>
<feature type="domain" description="PH" evidence="4">
    <location>
        <begin position="906"/>
        <end position="1004"/>
    </location>
</feature>
<evidence type="ECO:0000259" key="6">
    <source>
        <dbReference type="PROSITE" id="PS50106"/>
    </source>
</evidence>
<evidence type="ECO:0000256" key="1">
    <source>
        <dbReference type="ARBA" id="ARBA00009498"/>
    </source>
</evidence>
<dbReference type="PANTHER" id="PTHR12844">
    <property type="entry name" value="CONNECTOR ENCHANCER OF KINASE SUPPRESSOR OF RAS"/>
    <property type="match status" value="1"/>
</dbReference>
<dbReference type="InterPro" id="IPR001478">
    <property type="entry name" value="PDZ"/>
</dbReference>
<evidence type="ECO:0000259" key="5">
    <source>
        <dbReference type="PROSITE" id="PS50105"/>
    </source>
</evidence>
<dbReference type="InterPro" id="IPR036034">
    <property type="entry name" value="PDZ_sf"/>
</dbReference>
<dbReference type="InterPro" id="IPR051566">
    <property type="entry name" value="CNKSR"/>
</dbReference>
<dbReference type="SUPFAM" id="SSF47769">
    <property type="entry name" value="SAM/Pointed domain"/>
    <property type="match status" value="1"/>
</dbReference>
<accession>A0A8B8FUX5</accession>
<dbReference type="RefSeq" id="XP_025414155.1">
    <property type="nucleotide sequence ID" value="XM_025558370.1"/>
</dbReference>
<feature type="compositionally biased region" description="Polar residues" evidence="3">
    <location>
        <begin position="1189"/>
        <end position="1203"/>
    </location>
</feature>
<feature type="region of interest" description="Disordered" evidence="3">
    <location>
        <begin position="1114"/>
        <end position="1133"/>
    </location>
</feature>
<dbReference type="FunFam" id="2.30.42.10:FF:000060">
    <property type="entry name" value="Connector enhancer of kinase suppressor of Ras 2"/>
    <property type="match status" value="1"/>
</dbReference>
<dbReference type="PANTHER" id="PTHR12844:SF42">
    <property type="entry name" value="CONNECTOR ENHANCER OF KSR PROTEIN CNK"/>
    <property type="match status" value="1"/>
</dbReference>
<evidence type="ECO:0000313" key="8">
    <source>
        <dbReference type="Proteomes" id="UP000694846"/>
    </source>
</evidence>
<name>A0A8B8FUX5_9HEMI</name>
<keyword evidence="2" id="KW-0597">Phosphoprotein</keyword>
<evidence type="ECO:0000256" key="3">
    <source>
        <dbReference type="SAM" id="MobiDB-lite"/>
    </source>
</evidence>
<dbReference type="SMART" id="SM00454">
    <property type="entry name" value="SAM"/>
    <property type="match status" value="1"/>
</dbReference>
<dbReference type="SUPFAM" id="SSF50156">
    <property type="entry name" value="PDZ domain-like"/>
    <property type="match status" value="1"/>
</dbReference>